<accession>A0A4Y9Z4R2</accession>
<proteinExistence type="predicted"/>
<keyword evidence="1" id="KW-1133">Transmembrane helix</keyword>
<feature type="transmembrane region" description="Helical" evidence="1">
    <location>
        <begin position="239"/>
        <end position="260"/>
    </location>
</feature>
<evidence type="ECO:0000313" key="2">
    <source>
        <dbReference type="EMBL" id="TFY69100.1"/>
    </source>
</evidence>
<dbReference type="STRING" id="34475.A0A4Y9Z4R2"/>
<reference evidence="2 3" key="1">
    <citation type="submission" date="2019-01" db="EMBL/GenBank/DDBJ databases">
        <title>Genome sequencing of the rare red list fungi Fomitopsis rosea.</title>
        <authorList>
            <person name="Buettner E."/>
            <person name="Kellner H."/>
        </authorList>
    </citation>
    <scope>NUCLEOTIDE SEQUENCE [LARGE SCALE GENOMIC DNA]</scope>
    <source>
        <strain evidence="2 3">DSM 105464</strain>
    </source>
</reference>
<comment type="caution">
    <text evidence="2">The sequence shown here is derived from an EMBL/GenBank/DDBJ whole genome shotgun (WGS) entry which is preliminary data.</text>
</comment>
<dbReference type="Proteomes" id="UP000298390">
    <property type="component" value="Unassembled WGS sequence"/>
</dbReference>
<protein>
    <submittedName>
        <fullName evidence="2">Uncharacterized protein</fullName>
    </submittedName>
</protein>
<dbReference type="AlphaFoldDB" id="A0A4Y9Z4R2"/>
<feature type="transmembrane region" description="Helical" evidence="1">
    <location>
        <begin position="54"/>
        <end position="77"/>
    </location>
</feature>
<feature type="transmembrane region" description="Helical" evidence="1">
    <location>
        <begin position="107"/>
        <end position="124"/>
    </location>
</feature>
<feature type="transmembrane region" description="Helical" evidence="1">
    <location>
        <begin position="15"/>
        <end position="33"/>
    </location>
</feature>
<gene>
    <name evidence="2" type="ORF">EVJ58_g603</name>
</gene>
<keyword evidence="1" id="KW-0812">Transmembrane</keyword>
<dbReference type="EMBL" id="SEKV01000016">
    <property type="protein sequence ID" value="TFY69100.1"/>
    <property type="molecule type" value="Genomic_DNA"/>
</dbReference>
<keyword evidence="1" id="KW-0472">Membrane</keyword>
<evidence type="ECO:0000256" key="1">
    <source>
        <dbReference type="SAM" id="Phobius"/>
    </source>
</evidence>
<feature type="transmembrane region" description="Helical" evidence="1">
    <location>
        <begin position="211"/>
        <end position="233"/>
    </location>
</feature>
<organism evidence="2 3">
    <name type="scientific">Rhodofomes roseus</name>
    <dbReference type="NCBI Taxonomy" id="34475"/>
    <lineage>
        <taxon>Eukaryota</taxon>
        <taxon>Fungi</taxon>
        <taxon>Dikarya</taxon>
        <taxon>Basidiomycota</taxon>
        <taxon>Agaricomycotina</taxon>
        <taxon>Agaricomycetes</taxon>
        <taxon>Polyporales</taxon>
        <taxon>Rhodofomes</taxon>
    </lineage>
</organism>
<sequence>MRANSGGDPKDPIESVFYGIFLVLASASIYFHISRACAARQNHRRGNAATLGPIFVGSILVATTVTGHWITTIIRLFDAFVTYNGGNTPLEYYASVWFSTETAQNTFLISTLILCDCMLVYRLWVVWSYNYVVAALPACTELGLCVAGPVAIYQQTLVRGSIFAETLTHWVNACYAFTFATNIYSTFGIAYRVWSARQRTNPFGGHSLTDVLVTMVESAALYASYTILFLGTYEAKSNLQFFTIATVCPIAGIAFMLINVRVGLGWAQRATPDQSSSGLSFGRGGTTHGTAADSFALRPVTVDVTTVVHQDMGDDLEQSRVKTDYSADAL</sequence>
<name>A0A4Y9Z4R2_9APHY</name>
<evidence type="ECO:0000313" key="3">
    <source>
        <dbReference type="Proteomes" id="UP000298390"/>
    </source>
</evidence>
<feature type="transmembrane region" description="Helical" evidence="1">
    <location>
        <begin position="170"/>
        <end position="191"/>
    </location>
</feature>
<feature type="transmembrane region" description="Helical" evidence="1">
    <location>
        <begin position="131"/>
        <end position="150"/>
    </location>
</feature>